<dbReference type="PANTHER" id="PTHR36838">
    <property type="entry name" value="AUXIN EFFLUX CARRIER FAMILY PROTEIN"/>
    <property type="match status" value="1"/>
</dbReference>
<dbReference type="InterPro" id="IPR004776">
    <property type="entry name" value="Mem_transp_PIN-like"/>
</dbReference>
<proteinExistence type="predicted"/>
<dbReference type="GO" id="GO:0055085">
    <property type="term" value="P:transmembrane transport"/>
    <property type="evidence" value="ECO:0007669"/>
    <property type="project" value="InterPro"/>
</dbReference>
<feature type="transmembrane region" description="Helical" evidence="7">
    <location>
        <begin position="64"/>
        <end position="85"/>
    </location>
</feature>
<dbReference type="AlphaFoldDB" id="A0AAN1WKW7"/>
<organism evidence="8 9">
    <name type="scientific">Marinagarivorans cellulosilyticus</name>
    <dbReference type="NCBI Taxonomy" id="2721545"/>
    <lineage>
        <taxon>Bacteria</taxon>
        <taxon>Pseudomonadati</taxon>
        <taxon>Pseudomonadota</taxon>
        <taxon>Gammaproteobacteria</taxon>
        <taxon>Cellvibrionales</taxon>
        <taxon>Cellvibrionaceae</taxon>
        <taxon>Marinagarivorans</taxon>
    </lineage>
</organism>
<keyword evidence="6 7" id="KW-0472">Membrane</keyword>
<protein>
    <submittedName>
        <fullName evidence="8">Uncharacterized protein</fullName>
    </submittedName>
</protein>
<dbReference type="GO" id="GO:0016020">
    <property type="term" value="C:membrane"/>
    <property type="evidence" value="ECO:0007669"/>
    <property type="project" value="UniProtKB-SubCell"/>
</dbReference>
<evidence type="ECO:0000256" key="3">
    <source>
        <dbReference type="ARBA" id="ARBA00022475"/>
    </source>
</evidence>
<dbReference type="KEGG" id="marq:MARGE09_P3589"/>
<feature type="transmembrane region" description="Helical" evidence="7">
    <location>
        <begin position="35"/>
        <end position="52"/>
    </location>
</feature>
<dbReference type="PANTHER" id="PTHR36838:SF1">
    <property type="entry name" value="SLR1864 PROTEIN"/>
    <property type="match status" value="1"/>
</dbReference>
<evidence type="ECO:0000313" key="8">
    <source>
        <dbReference type="EMBL" id="BCD99387.1"/>
    </source>
</evidence>
<evidence type="ECO:0000256" key="6">
    <source>
        <dbReference type="ARBA" id="ARBA00023136"/>
    </source>
</evidence>
<evidence type="ECO:0000256" key="5">
    <source>
        <dbReference type="ARBA" id="ARBA00022989"/>
    </source>
</evidence>
<name>A0AAN1WKW7_9GAMM</name>
<keyword evidence="3" id="KW-1003">Cell membrane</keyword>
<dbReference type="Proteomes" id="UP001320119">
    <property type="component" value="Chromosome"/>
</dbReference>
<evidence type="ECO:0000256" key="1">
    <source>
        <dbReference type="ARBA" id="ARBA00004141"/>
    </source>
</evidence>
<accession>A0AAN1WKW7</accession>
<evidence type="ECO:0000256" key="2">
    <source>
        <dbReference type="ARBA" id="ARBA00022448"/>
    </source>
</evidence>
<comment type="subcellular location">
    <subcellularLocation>
        <location evidence="1">Membrane</location>
        <topology evidence="1">Multi-pass membrane protein</topology>
    </subcellularLocation>
</comment>
<evidence type="ECO:0000313" key="9">
    <source>
        <dbReference type="Proteomes" id="UP001320119"/>
    </source>
</evidence>
<dbReference type="EMBL" id="AP023086">
    <property type="protein sequence ID" value="BCD99387.1"/>
    <property type="molecule type" value="Genomic_DNA"/>
</dbReference>
<gene>
    <name evidence="8" type="ORF">MARGE09_P3589</name>
</gene>
<keyword evidence="4 7" id="KW-0812">Transmembrane</keyword>
<evidence type="ECO:0000256" key="4">
    <source>
        <dbReference type="ARBA" id="ARBA00022692"/>
    </source>
</evidence>
<keyword evidence="9" id="KW-1185">Reference proteome</keyword>
<keyword evidence="5 7" id="KW-1133">Transmembrane helix</keyword>
<reference evidence="8 9" key="1">
    <citation type="journal article" date="2022" name="IScience">
        <title>An ultrasensitive nanofiber-based assay for enzymatic hydrolysis and deep-sea microbial degradation of cellulose.</title>
        <authorList>
            <person name="Tsudome M."/>
            <person name="Tachioka M."/>
            <person name="Miyazaki M."/>
            <person name="Uchimura K."/>
            <person name="Tsuda M."/>
            <person name="Takaki Y."/>
            <person name="Deguchi S."/>
        </authorList>
    </citation>
    <scope>NUCLEOTIDE SEQUENCE [LARGE SCALE GENOMIC DNA]</scope>
    <source>
        <strain evidence="8 9">GE09</strain>
    </source>
</reference>
<evidence type="ECO:0000256" key="7">
    <source>
        <dbReference type="SAM" id="Phobius"/>
    </source>
</evidence>
<keyword evidence="2" id="KW-0813">Transport</keyword>
<sequence length="193" mass="21361">MLTVPLGNTSFVGIPLLQAFLGSEALPYAILYDQFGTFLALNTVGVAIASITQPTTNTKHRYGTYIISFPPFITLLIAFCCRWLEYPEWLNEVLPRMAQTLVPVDMVAVGLQWRLRLDRKHLQPLTIGLVYLLLLSPLFTWALLKMLTVEGLVAKVIILEPAMPSMISAGVLATSHHLAPPNSPHPSWATVLQ</sequence>
<feature type="transmembrane region" description="Helical" evidence="7">
    <location>
        <begin position="125"/>
        <end position="144"/>
    </location>
</feature>
<dbReference type="Pfam" id="PF03547">
    <property type="entry name" value="Mem_trans"/>
    <property type="match status" value="1"/>
</dbReference>